<keyword evidence="6" id="KW-1185">Reference proteome</keyword>
<dbReference type="GO" id="GO:0015920">
    <property type="term" value="P:lipopolysaccharide transport"/>
    <property type="evidence" value="ECO:0007669"/>
    <property type="project" value="TreeGrafter"/>
</dbReference>
<dbReference type="GO" id="GO:0017089">
    <property type="term" value="F:glycolipid transfer activity"/>
    <property type="evidence" value="ECO:0007669"/>
    <property type="project" value="TreeGrafter"/>
</dbReference>
<dbReference type="Pfam" id="PF03968">
    <property type="entry name" value="LptD_N"/>
    <property type="match status" value="1"/>
</dbReference>
<sequence>MTMPAIRHVMIGAAAFAACLMAQIAAAQQTTGGGAAAGPAPAAQPAETTGLGGANSPFGSFKHDSTLPIEITSESLSVNQATKVATFQGEVVAGQGTMRLTAQQMEIFYDGTPQSGTSSDTGSIRLMRATGDVFLSNGSEAAKGKSAEYDVAKGVITLGGGVVLTQGDNAISGESLWIDLNSGVGEIKGRVKTVFQPGSNN</sequence>
<feature type="signal peptide" evidence="3">
    <location>
        <begin position="1"/>
        <end position="27"/>
    </location>
</feature>
<evidence type="ECO:0000313" key="6">
    <source>
        <dbReference type="Proteomes" id="UP000305888"/>
    </source>
</evidence>
<protein>
    <submittedName>
        <fullName evidence="5">Lipopolysaccharide transport periplasmic protein LptA</fullName>
    </submittedName>
</protein>
<gene>
    <name evidence="5" type="ORF">FDP22_02740</name>
</gene>
<reference evidence="5 6" key="1">
    <citation type="submission" date="2019-06" db="EMBL/GenBank/DDBJ databases">
        <title>Genome sequence of Rhodobacteraceae bacterium D4M1.</title>
        <authorList>
            <person name="Cao J."/>
        </authorList>
    </citation>
    <scope>NUCLEOTIDE SEQUENCE [LARGE SCALE GENOMIC DNA]</scope>
    <source>
        <strain evidence="5 6">D4M1</strain>
    </source>
</reference>
<proteinExistence type="predicted"/>
<name>A0A5B8FGF4_9RHOB</name>
<dbReference type="PANTHER" id="PTHR36504:SF1">
    <property type="entry name" value="LIPOPOLYSACCHARIDE EXPORT SYSTEM PROTEIN LPTA"/>
    <property type="match status" value="1"/>
</dbReference>
<dbReference type="PANTHER" id="PTHR36504">
    <property type="entry name" value="LIPOPOLYSACCHARIDE EXPORT SYSTEM PROTEIN LPTA"/>
    <property type="match status" value="1"/>
</dbReference>
<organism evidence="5 6">
    <name type="scientific">Paroceanicella profunda</name>
    <dbReference type="NCBI Taxonomy" id="2579971"/>
    <lineage>
        <taxon>Bacteria</taxon>
        <taxon>Pseudomonadati</taxon>
        <taxon>Pseudomonadota</taxon>
        <taxon>Alphaproteobacteria</taxon>
        <taxon>Rhodobacterales</taxon>
        <taxon>Paracoccaceae</taxon>
        <taxon>Paroceanicella</taxon>
    </lineage>
</organism>
<evidence type="ECO:0000256" key="1">
    <source>
        <dbReference type="ARBA" id="ARBA00022729"/>
    </source>
</evidence>
<accession>A0A5B8FGF4</accession>
<evidence type="ECO:0000256" key="3">
    <source>
        <dbReference type="SAM" id="SignalP"/>
    </source>
</evidence>
<dbReference type="EMBL" id="CP040818">
    <property type="protein sequence ID" value="QDL90798.1"/>
    <property type="molecule type" value="Genomic_DNA"/>
</dbReference>
<dbReference type="KEGG" id="ppru:FDP22_02740"/>
<feature type="region of interest" description="Disordered" evidence="2">
    <location>
        <begin position="32"/>
        <end position="59"/>
    </location>
</feature>
<dbReference type="AlphaFoldDB" id="A0A5B8FGF4"/>
<feature type="domain" description="Organic solvent tolerance-like N-terminal" evidence="4">
    <location>
        <begin position="70"/>
        <end position="183"/>
    </location>
</feature>
<dbReference type="Gene3D" id="2.60.450.10">
    <property type="entry name" value="Lipopolysaccharide (LPS) transport protein A like domain"/>
    <property type="match status" value="1"/>
</dbReference>
<feature type="chain" id="PRO_5023075216" evidence="3">
    <location>
        <begin position="28"/>
        <end position="201"/>
    </location>
</feature>
<evidence type="ECO:0000256" key="2">
    <source>
        <dbReference type="SAM" id="MobiDB-lite"/>
    </source>
</evidence>
<keyword evidence="1 3" id="KW-0732">Signal</keyword>
<dbReference type="InterPro" id="IPR005653">
    <property type="entry name" value="OstA-like_N"/>
</dbReference>
<dbReference type="GO" id="GO:0030288">
    <property type="term" value="C:outer membrane-bounded periplasmic space"/>
    <property type="evidence" value="ECO:0007669"/>
    <property type="project" value="TreeGrafter"/>
</dbReference>
<dbReference type="InterPro" id="IPR052037">
    <property type="entry name" value="LPS_export_LptA"/>
</dbReference>
<dbReference type="Proteomes" id="UP000305888">
    <property type="component" value="Chromosome"/>
</dbReference>
<dbReference type="OrthoDB" id="9811926at2"/>
<dbReference type="PROSITE" id="PS51257">
    <property type="entry name" value="PROKAR_LIPOPROTEIN"/>
    <property type="match status" value="1"/>
</dbReference>
<feature type="compositionally biased region" description="Low complexity" evidence="2">
    <location>
        <begin position="37"/>
        <end position="49"/>
    </location>
</feature>
<dbReference type="GO" id="GO:0009279">
    <property type="term" value="C:cell outer membrane"/>
    <property type="evidence" value="ECO:0007669"/>
    <property type="project" value="TreeGrafter"/>
</dbReference>
<evidence type="ECO:0000259" key="4">
    <source>
        <dbReference type="Pfam" id="PF03968"/>
    </source>
</evidence>
<evidence type="ECO:0000313" key="5">
    <source>
        <dbReference type="EMBL" id="QDL90798.1"/>
    </source>
</evidence>